<evidence type="ECO:0008006" key="4">
    <source>
        <dbReference type="Google" id="ProtNLM"/>
    </source>
</evidence>
<evidence type="ECO:0000313" key="3">
    <source>
        <dbReference type="Proteomes" id="UP001601976"/>
    </source>
</evidence>
<dbReference type="Proteomes" id="UP001601976">
    <property type="component" value="Unassembled WGS sequence"/>
</dbReference>
<name>A0ABW6RK29_9ACTN</name>
<feature type="compositionally biased region" description="Pro residues" evidence="1">
    <location>
        <begin position="45"/>
        <end position="83"/>
    </location>
</feature>
<sequence length="83" mass="8787">MGMLVVIAGLACIVIFGVVLAVIMSGRSRRSGGPAPVNWGYANQPNPPAPYPVPPGQTYSPAPPNQPSYNPDPYPQQPPYQGR</sequence>
<organism evidence="2 3">
    <name type="scientific">Streptomyces flavidovirens</name>
    <dbReference type="NCBI Taxonomy" id="67298"/>
    <lineage>
        <taxon>Bacteria</taxon>
        <taxon>Bacillati</taxon>
        <taxon>Actinomycetota</taxon>
        <taxon>Actinomycetes</taxon>
        <taxon>Kitasatosporales</taxon>
        <taxon>Streptomycetaceae</taxon>
        <taxon>Streptomyces</taxon>
    </lineage>
</organism>
<proteinExistence type="predicted"/>
<evidence type="ECO:0000313" key="2">
    <source>
        <dbReference type="EMBL" id="MFF3341896.1"/>
    </source>
</evidence>
<feature type="region of interest" description="Disordered" evidence="1">
    <location>
        <begin position="28"/>
        <end position="83"/>
    </location>
</feature>
<gene>
    <name evidence="2" type="ORF">ACFYWW_24735</name>
</gene>
<reference evidence="2 3" key="1">
    <citation type="submission" date="2024-10" db="EMBL/GenBank/DDBJ databases">
        <title>The Natural Products Discovery Center: Release of the First 8490 Sequenced Strains for Exploring Actinobacteria Biosynthetic Diversity.</title>
        <authorList>
            <person name="Kalkreuter E."/>
            <person name="Kautsar S.A."/>
            <person name="Yang D."/>
            <person name="Bader C.D."/>
            <person name="Teijaro C.N."/>
            <person name="Fluegel L."/>
            <person name="Davis C.M."/>
            <person name="Simpson J.R."/>
            <person name="Lauterbach L."/>
            <person name="Steele A.D."/>
            <person name="Gui C."/>
            <person name="Meng S."/>
            <person name="Li G."/>
            <person name="Viehrig K."/>
            <person name="Ye F."/>
            <person name="Su P."/>
            <person name="Kiefer A.F."/>
            <person name="Nichols A."/>
            <person name="Cepeda A.J."/>
            <person name="Yan W."/>
            <person name="Fan B."/>
            <person name="Jiang Y."/>
            <person name="Adhikari A."/>
            <person name="Zheng C.-J."/>
            <person name="Schuster L."/>
            <person name="Cowan T.M."/>
            <person name="Smanski M.J."/>
            <person name="Chevrette M.G."/>
            <person name="De Carvalho L.P.S."/>
            <person name="Shen B."/>
        </authorList>
    </citation>
    <scope>NUCLEOTIDE SEQUENCE [LARGE SCALE GENOMIC DNA]</scope>
    <source>
        <strain evidence="2 3">NPDC003029</strain>
    </source>
</reference>
<comment type="caution">
    <text evidence="2">The sequence shown here is derived from an EMBL/GenBank/DDBJ whole genome shotgun (WGS) entry which is preliminary data.</text>
</comment>
<dbReference type="RefSeq" id="WP_387896860.1">
    <property type="nucleotide sequence ID" value="NZ_JBIAPK010000008.1"/>
</dbReference>
<evidence type="ECO:0000256" key="1">
    <source>
        <dbReference type="SAM" id="MobiDB-lite"/>
    </source>
</evidence>
<dbReference type="EMBL" id="JBIAPK010000008">
    <property type="protein sequence ID" value="MFF3341896.1"/>
    <property type="molecule type" value="Genomic_DNA"/>
</dbReference>
<keyword evidence="3" id="KW-1185">Reference proteome</keyword>
<protein>
    <recommendedName>
        <fullName evidence="4">Secreted protein</fullName>
    </recommendedName>
</protein>
<accession>A0ABW6RK29</accession>